<feature type="active site" description="Proton donor; for catalytic activity" evidence="10">
    <location>
        <position position="162"/>
    </location>
</feature>
<organism evidence="12 13">
    <name type="scientific">Candidatus Nitrosymbiomonas proteolyticus</name>
    <dbReference type="NCBI Taxonomy" id="2608984"/>
    <lineage>
        <taxon>Bacteria</taxon>
        <taxon>Bacillati</taxon>
        <taxon>Armatimonadota</taxon>
        <taxon>Armatimonadota incertae sedis</taxon>
        <taxon>Candidatus Nitrosymbiomonas</taxon>
    </lineage>
</organism>
<feature type="chain" id="PRO_5035349661" description="S-adenosylmethionine decarboxylase beta chain" evidence="10">
    <location>
        <begin position="1"/>
        <end position="141"/>
    </location>
</feature>
<comment type="function">
    <text evidence="10">Catalyzes the decarboxylation of S-adenosylmethionine to S-adenosylmethioninamine (dcAdoMet), the propylamine donor required for the synthesis of the polyamines spermine and spermidine from the diamine putrescine.</text>
</comment>
<evidence type="ECO:0000256" key="4">
    <source>
        <dbReference type="ARBA" id="ARBA00023066"/>
    </source>
</evidence>
<keyword evidence="4 10" id="KW-0745">Spermidine biosynthesis</keyword>
<keyword evidence="6 10" id="KW-0865">Zymogen</keyword>
<name>A0A809RSM4_9BACT</name>
<dbReference type="AlphaFoldDB" id="A0A809RSM4"/>
<evidence type="ECO:0000313" key="12">
    <source>
        <dbReference type="EMBL" id="BBO22712.1"/>
    </source>
</evidence>
<feature type="active site" description="Schiff-base intermediate with substrate; via pyruvic acid" evidence="10">
    <location>
        <position position="142"/>
    </location>
</feature>
<keyword evidence="7 10" id="KW-0456">Lyase</keyword>
<comment type="pathway">
    <text evidence="10">Amine and polyamine biosynthesis; S-adenosylmethioninamine biosynthesis; S-adenosylmethioninamine from S-adenosyl-L-methionine: step 1/1.</text>
</comment>
<dbReference type="PANTHER" id="PTHR33866:SF2">
    <property type="entry name" value="S-ADENOSYLMETHIONINE DECARBOXYLASE PROENZYME"/>
    <property type="match status" value="1"/>
</dbReference>
<keyword evidence="11" id="KW-0732">Signal</keyword>
<keyword evidence="9 10" id="KW-0670">Pyruvate</keyword>
<feature type="modified residue" description="Pyruvic acid (Ser); by autocatalysis" evidence="10">
    <location>
        <position position="142"/>
    </location>
</feature>
<comment type="catalytic activity">
    <reaction evidence="10">
        <text>S-adenosyl-L-methionine + H(+) = S-adenosyl 3-(methylsulfanyl)propylamine + CO2</text>
        <dbReference type="Rhea" id="RHEA:15981"/>
        <dbReference type="ChEBI" id="CHEBI:15378"/>
        <dbReference type="ChEBI" id="CHEBI:16526"/>
        <dbReference type="ChEBI" id="CHEBI:57443"/>
        <dbReference type="ChEBI" id="CHEBI:59789"/>
        <dbReference type="EC" id="4.1.1.50"/>
    </reaction>
</comment>
<keyword evidence="5 10" id="KW-0620">Polyamine biosynthesis</keyword>
<evidence type="ECO:0000313" key="13">
    <source>
        <dbReference type="Proteomes" id="UP000662873"/>
    </source>
</evidence>
<dbReference type="InterPro" id="IPR042286">
    <property type="entry name" value="AdoMetDC_C"/>
</dbReference>
<dbReference type="KEGG" id="npy:NPRO_03070"/>
<dbReference type="GO" id="GO:0004014">
    <property type="term" value="F:adenosylmethionine decarboxylase activity"/>
    <property type="evidence" value="ECO:0007669"/>
    <property type="project" value="UniProtKB-UniRule"/>
</dbReference>
<reference evidence="12" key="1">
    <citation type="journal article" name="DNA Res.">
        <title>The physiological potential of anammox bacteria as revealed by their core genome structure.</title>
        <authorList>
            <person name="Okubo T."/>
            <person name="Toyoda A."/>
            <person name="Fukuhara K."/>
            <person name="Uchiyama I."/>
            <person name="Harigaya Y."/>
            <person name="Kuroiwa M."/>
            <person name="Suzuki T."/>
            <person name="Murakami Y."/>
            <person name="Suwa Y."/>
            <person name="Takami H."/>
        </authorList>
    </citation>
    <scope>NUCLEOTIDE SEQUENCE</scope>
    <source>
        <strain evidence="12">317325-2</strain>
    </source>
</reference>
<evidence type="ECO:0000256" key="7">
    <source>
        <dbReference type="ARBA" id="ARBA00023239"/>
    </source>
</evidence>
<dbReference type="InterPro" id="IPR016067">
    <property type="entry name" value="S-AdoMet_deCO2ase_core"/>
</dbReference>
<comment type="PTM">
    <text evidence="10">Is synthesized initially as an inactive proenzyme. Formation of the active enzyme involves a self-maturation process in which the active site pyruvoyl group is generated from an internal serine residue via an autocatalytic post-translational modification. Two non-identical subunits are generated from the proenzyme in this reaction, and the pyruvate is formed at the N-terminus of the alpha chain, which is derived from the carboxyl end of the proenzyme. The post-translation cleavage follows an unusual pathway, termed non-hydrolytic serinolysis, in which the side chain hydroxyl group of the serine supplies its oxygen atom to form the C-terminus of the beta chain, while the remainder of the serine residue undergoes an oxidative deamination to produce ammonia and the pyruvoyl group blocking the N-terminus of the alpha chain.</text>
</comment>
<evidence type="ECO:0000256" key="1">
    <source>
        <dbReference type="ARBA" id="ARBA00022691"/>
    </source>
</evidence>
<dbReference type="Gene3D" id="3.30.360.110">
    <property type="entry name" value="S-adenosylmethionine decarboxylase domain"/>
    <property type="match status" value="1"/>
</dbReference>
<dbReference type="EMBL" id="AP021858">
    <property type="protein sequence ID" value="BBO22712.1"/>
    <property type="molecule type" value="Genomic_DNA"/>
</dbReference>
<dbReference type="UniPathway" id="UPA00331">
    <property type="reaction ID" value="UER00451"/>
</dbReference>
<dbReference type="HAMAP" id="MF_00464">
    <property type="entry name" value="AdoMetDC_1"/>
    <property type="match status" value="1"/>
</dbReference>
<keyword evidence="2 10" id="KW-0210">Decarboxylase</keyword>
<dbReference type="Pfam" id="PF02675">
    <property type="entry name" value="AdoMet_dc"/>
    <property type="match status" value="1"/>
</dbReference>
<dbReference type="InterPro" id="IPR042284">
    <property type="entry name" value="AdoMetDC_N"/>
</dbReference>
<keyword evidence="3 10" id="KW-0068">Autocatalytic cleavage</keyword>
<comment type="subunit">
    <text evidence="10">Heterotetramer of two alpha and two beta chains arranged as a dimer of alpha/beta heterodimers.</text>
</comment>
<dbReference type="SUPFAM" id="SSF56276">
    <property type="entry name" value="S-adenosylmethionine decarboxylase"/>
    <property type="match status" value="1"/>
</dbReference>
<feature type="site" description="Cleavage (non-hydrolytic); by autolysis" evidence="10">
    <location>
        <begin position="141"/>
        <end position="142"/>
    </location>
</feature>
<keyword evidence="8 10" id="KW-0704">Schiff base</keyword>
<evidence type="ECO:0000256" key="2">
    <source>
        <dbReference type="ARBA" id="ARBA00022793"/>
    </source>
</evidence>
<dbReference type="PANTHER" id="PTHR33866">
    <property type="entry name" value="S-ADENOSYLMETHIONINE DECARBOXYLASE PROENZYME"/>
    <property type="match status" value="1"/>
</dbReference>
<sequence>MSILIILSSLLAFSALAVEPKRSFWDALKGLVSRFARPWLAAPTVTTEEGWTFVRCDNVRAFREWLSEDESGFPPSDGEEPSLGSHLLIELYGCEPRLLEQESSVGEAMREAAVKSEATVVATSFHEFQPYGVSGAVIIQESHYTIHTWPEHGYAAVDLFYCGGTVRVHRAVEVLQERFQPVRVKFLVVRRGLQSEVHR</sequence>
<feature type="active site" description="Proton acceptor; for processing activity" evidence="10">
    <location>
        <position position="147"/>
    </location>
</feature>
<evidence type="ECO:0000256" key="11">
    <source>
        <dbReference type="SAM" id="SignalP"/>
    </source>
</evidence>
<feature type="chain" id="PRO_5035225396" description="S-adenosylmethionine decarboxylase proenzyme" evidence="11">
    <location>
        <begin position="18"/>
        <end position="199"/>
    </location>
</feature>
<evidence type="ECO:0000256" key="3">
    <source>
        <dbReference type="ARBA" id="ARBA00022813"/>
    </source>
</evidence>
<dbReference type="Proteomes" id="UP000662873">
    <property type="component" value="Chromosome"/>
</dbReference>
<dbReference type="NCBIfam" id="TIGR03330">
    <property type="entry name" value="SAM_DCase_Bsu"/>
    <property type="match status" value="1"/>
</dbReference>
<comment type="cofactor">
    <cofactor evidence="10">
        <name>pyruvate</name>
        <dbReference type="ChEBI" id="CHEBI:15361"/>
    </cofactor>
    <text evidence="10">Binds 1 pyruvoyl group covalently per subunit.</text>
</comment>
<evidence type="ECO:0000256" key="10">
    <source>
        <dbReference type="HAMAP-Rule" id="MF_00464"/>
    </source>
</evidence>
<evidence type="ECO:0000256" key="8">
    <source>
        <dbReference type="ARBA" id="ARBA00023270"/>
    </source>
</evidence>
<gene>
    <name evidence="10" type="primary">speH</name>
    <name evidence="12" type="ORF">NPRO_03070</name>
</gene>
<dbReference type="InterPro" id="IPR003826">
    <property type="entry name" value="AdoMetDC_fam_prok"/>
</dbReference>
<feature type="chain" id="PRO_5035349660" description="S-adenosylmethionine decarboxylase alpha chain" evidence="10">
    <location>
        <begin position="142"/>
        <end position="199"/>
    </location>
</feature>
<dbReference type="Gene3D" id="3.30.160.750">
    <property type="match status" value="1"/>
</dbReference>
<evidence type="ECO:0000256" key="6">
    <source>
        <dbReference type="ARBA" id="ARBA00023145"/>
    </source>
</evidence>
<feature type="signal peptide" evidence="11">
    <location>
        <begin position="1"/>
        <end position="17"/>
    </location>
</feature>
<evidence type="ECO:0000256" key="5">
    <source>
        <dbReference type="ARBA" id="ARBA00023115"/>
    </source>
</evidence>
<comment type="similarity">
    <text evidence="10">Belongs to the prokaryotic AdoMetDC family. Type 1 subfamily.</text>
</comment>
<dbReference type="InterPro" id="IPR017716">
    <property type="entry name" value="S-AdoMet_deCOase_pro-enz"/>
</dbReference>
<dbReference type="EC" id="4.1.1.50" evidence="10"/>
<keyword evidence="1 10" id="KW-0949">S-adenosyl-L-methionine</keyword>
<evidence type="ECO:0000256" key="9">
    <source>
        <dbReference type="ARBA" id="ARBA00023317"/>
    </source>
</evidence>
<protein>
    <recommendedName>
        <fullName evidence="10">S-adenosylmethionine decarboxylase proenzyme</fullName>
        <shortName evidence="10">AdoMetDC</shortName>
        <shortName evidence="10">SAMDC</shortName>
        <ecNumber evidence="10">4.1.1.50</ecNumber>
    </recommendedName>
    <component>
        <recommendedName>
            <fullName evidence="10">S-adenosylmethionine decarboxylase beta chain</fullName>
        </recommendedName>
    </component>
    <component>
        <recommendedName>
            <fullName evidence="10">S-adenosylmethionine decarboxylase alpha chain</fullName>
        </recommendedName>
    </component>
</protein>
<dbReference type="GO" id="GO:0005829">
    <property type="term" value="C:cytosol"/>
    <property type="evidence" value="ECO:0007669"/>
    <property type="project" value="TreeGrafter"/>
</dbReference>
<accession>A0A809RSM4</accession>
<dbReference type="GO" id="GO:0008295">
    <property type="term" value="P:spermidine biosynthetic process"/>
    <property type="evidence" value="ECO:0007669"/>
    <property type="project" value="UniProtKB-UniRule"/>
</dbReference>
<proteinExistence type="inferred from homology"/>